<dbReference type="Proteomes" id="UP000269199">
    <property type="component" value="Chromosome"/>
</dbReference>
<accession>A0AAD0XHD2</accession>
<name>A0AAD0XHD2_9BURK</name>
<evidence type="ECO:0000313" key="1">
    <source>
        <dbReference type="EMBL" id="AYR24664.1"/>
    </source>
</evidence>
<dbReference type="NCBIfam" id="NF041344">
    <property type="entry name" value="XopF"/>
    <property type="match status" value="1"/>
</dbReference>
<dbReference type="NCBIfam" id="NF041346">
    <property type="entry name" value="XopF2"/>
    <property type="match status" value="1"/>
</dbReference>
<evidence type="ECO:0000313" key="2">
    <source>
        <dbReference type="Proteomes" id="UP000269199"/>
    </source>
</evidence>
<protein>
    <submittedName>
        <fullName evidence="1">Uncharacterized protein</fullName>
    </submittedName>
</protein>
<dbReference type="AlphaFoldDB" id="A0AAD0XHD2"/>
<sequence length="562" mass="62147">MSEISIDISEQTLVQVALDNIPWSSRAAEDQPYHEKQRQLEQVFVDWAAQLVKARQQAFGPAYVFGVDMRAPVKEALLPALYDGVRQFIFAAARGPIRNATVTIVGPRKNEAGQNIGELNNEFSATMAGGAVGGVSAYLTEAWLLQAMDRRAHLSNLAKLEPVDMHLLAPDPGPVQLRLVNGTKEYWCPASDQYGGHAEMGKDDTDPSLPHDTDPTLTMLKDQAAELRASWVRWQGNIEGKGMLSWFRPGLSGAFNTARRTLSTAQLLKSPLPLFGTSVLATSAGGVANFTIGMSKAMPWMSQVQSDNLIGGTQTLNLFKLTIPQPNRPAVSWRDAASFPNYAKDVMWEMGGRIKHSFDPQRSWRDFSVQTKDAIRNVAISAIGSMLSAGAGKKLAELMRNGNPTELPGESFKAGSSLLQQFGQSTTYDYVWEAFRDFTKSDTYDISPSLDRARDQKQLSLLFQAKQECGKLLVLMYEWRRLMPPHVQDIEHIALQSDLLERDLNAAQIKATHDALKSESVSTCQRSSAQLHLYAKLINTTEKAMKLINQRDALVAKRSPVP</sequence>
<reference evidence="1 2" key="1">
    <citation type="submission" date="2017-11" db="EMBL/GenBank/DDBJ databases">
        <title>Complete genome sequence of Herbaspirillum rubrisubalbicans DSM 11543.</title>
        <authorList>
            <person name="Chen M."/>
            <person name="An Q."/>
        </authorList>
    </citation>
    <scope>NUCLEOTIDE SEQUENCE [LARGE SCALE GENOMIC DNA]</scope>
    <source>
        <strain evidence="1 2">DSM 11543</strain>
    </source>
</reference>
<organism evidence="1 2">
    <name type="scientific">Herbaspirillum rubrisubalbicans</name>
    <dbReference type="NCBI Taxonomy" id="80842"/>
    <lineage>
        <taxon>Bacteria</taxon>
        <taxon>Pseudomonadati</taxon>
        <taxon>Pseudomonadota</taxon>
        <taxon>Betaproteobacteria</taxon>
        <taxon>Burkholderiales</taxon>
        <taxon>Oxalobacteraceae</taxon>
        <taxon>Herbaspirillum</taxon>
    </lineage>
</organism>
<dbReference type="EMBL" id="CP024996">
    <property type="protein sequence ID" value="AYR24664.1"/>
    <property type="molecule type" value="Genomic_DNA"/>
</dbReference>
<proteinExistence type="predicted"/>
<gene>
    <name evidence="1" type="ORF">RC54_12875</name>
</gene>